<evidence type="ECO:0000256" key="2">
    <source>
        <dbReference type="ARBA" id="ARBA00008835"/>
    </source>
</evidence>
<dbReference type="InterPro" id="IPR042193">
    <property type="entry name" value="FHIPEP_3"/>
</dbReference>
<evidence type="ECO:0000256" key="5">
    <source>
        <dbReference type="ARBA" id="ARBA00022989"/>
    </source>
</evidence>
<dbReference type="InterPro" id="IPR042194">
    <property type="entry name" value="FHIPEP_1"/>
</dbReference>
<feature type="transmembrane region" description="Helical" evidence="7">
    <location>
        <begin position="78"/>
        <end position="98"/>
    </location>
</feature>
<evidence type="ECO:0000256" key="3">
    <source>
        <dbReference type="ARBA" id="ARBA00022475"/>
    </source>
</evidence>
<dbReference type="InterPro" id="IPR001712">
    <property type="entry name" value="T3SS_FHIPEP"/>
</dbReference>
<reference evidence="9" key="1">
    <citation type="submission" date="2016-10" db="EMBL/GenBank/DDBJ databases">
        <authorList>
            <person name="Varghese N."/>
            <person name="Submissions S."/>
        </authorList>
    </citation>
    <scope>NUCLEOTIDE SEQUENCE [LARGE SCALE GENOMIC DNA]</scope>
    <source>
        <strain evidence="9">CGMCC 1.3431</strain>
    </source>
</reference>
<dbReference type="EMBL" id="FMTS01000002">
    <property type="protein sequence ID" value="SCW54520.1"/>
    <property type="molecule type" value="Genomic_DNA"/>
</dbReference>
<comment type="subcellular location">
    <subcellularLocation>
        <location evidence="1 7">Cell membrane</location>
        <topology evidence="1 7">Multi-pass membrane protein</topology>
    </subcellularLocation>
</comment>
<evidence type="ECO:0000313" key="9">
    <source>
        <dbReference type="Proteomes" id="UP000199150"/>
    </source>
</evidence>
<keyword evidence="8" id="KW-0282">Flagellum</keyword>
<dbReference type="PANTHER" id="PTHR30161">
    <property type="entry name" value="FLAGELLAR EXPORT PROTEIN, MEMBRANE FLHA SUBUNIT-RELATED"/>
    <property type="match status" value="1"/>
</dbReference>
<dbReference type="GO" id="GO:0044780">
    <property type="term" value="P:bacterial-type flagellum assembly"/>
    <property type="evidence" value="ECO:0007669"/>
    <property type="project" value="InterPro"/>
</dbReference>
<dbReference type="NCBIfam" id="TIGR01398">
    <property type="entry name" value="FlhA"/>
    <property type="match status" value="1"/>
</dbReference>
<dbReference type="Gene3D" id="3.40.50.12790">
    <property type="entry name" value="FHIPEP family, domain 4"/>
    <property type="match status" value="1"/>
</dbReference>
<evidence type="ECO:0000256" key="1">
    <source>
        <dbReference type="ARBA" id="ARBA00004651"/>
    </source>
</evidence>
<dbReference type="GO" id="GO:0005886">
    <property type="term" value="C:plasma membrane"/>
    <property type="evidence" value="ECO:0007669"/>
    <property type="project" value="UniProtKB-SubCell"/>
</dbReference>
<dbReference type="PRINTS" id="PR00949">
    <property type="entry name" value="TYPE3IMAPROT"/>
</dbReference>
<keyword evidence="7" id="KW-0813">Transport</keyword>
<keyword evidence="8" id="KW-0966">Cell projection</keyword>
<dbReference type="PANTHER" id="PTHR30161:SF1">
    <property type="entry name" value="FLAGELLAR BIOSYNTHESIS PROTEIN FLHA-RELATED"/>
    <property type="match status" value="1"/>
</dbReference>
<comment type="similarity">
    <text evidence="2 7">Belongs to the FHIPEP (flagella/HR/invasion proteins export pore) family.</text>
</comment>
<feature type="transmembrane region" description="Helical" evidence="7">
    <location>
        <begin position="47"/>
        <end position="66"/>
    </location>
</feature>
<keyword evidence="7" id="KW-1006">Bacterial flagellum protein export</keyword>
<keyword evidence="3 7" id="KW-1003">Cell membrane</keyword>
<dbReference type="STRING" id="260084.SAMN02927928_1781"/>
<keyword evidence="7" id="KW-0653">Protein transport</keyword>
<gene>
    <name evidence="7" type="primary">flhA</name>
    <name evidence="8" type="ORF">SAMN02927928_1781</name>
</gene>
<name>A0A1G4RCQ7_9CAUL</name>
<keyword evidence="4 7" id="KW-0812">Transmembrane</keyword>
<evidence type="ECO:0000256" key="7">
    <source>
        <dbReference type="RuleBase" id="RU364093"/>
    </source>
</evidence>
<dbReference type="Proteomes" id="UP000199150">
    <property type="component" value="Unassembled WGS sequence"/>
</dbReference>
<dbReference type="PIRSF" id="PIRSF005419">
    <property type="entry name" value="FlhA"/>
    <property type="match status" value="1"/>
</dbReference>
<keyword evidence="5 7" id="KW-1133">Transmembrane helix</keyword>
<dbReference type="Gene3D" id="1.10.8.540">
    <property type="entry name" value="FHIPEP family, domain 3"/>
    <property type="match status" value="1"/>
</dbReference>
<evidence type="ECO:0000313" key="8">
    <source>
        <dbReference type="EMBL" id="SCW54520.1"/>
    </source>
</evidence>
<protein>
    <recommendedName>
        <fullName evidence="7">Flagellar biosynthesis protein FlhA</fullName>
    </recommendedName>
</protein>
<proteinExistence type="inferred from homology"/>
<dbReference type="Gene3D" id="3.40.30.60">
    <property type="entry name" value="FHIPEP family, domain 1"/>
    <property type="match status" value="1"/>
</dbReference>
<dbReference type="OrthoDB" id="9759185at2"/>
<comment type="function">
    <text evidence="7">Required for formation of the rod structure of the flagellar apparatus. Together with FliI and FliH, may constitute the export apparatus of flagellin.</text>
</comment>
<feature type="transmembrane region" description="Helical" evidence="7">
    <location>
        <begin position="210"/>
        <end position="231"/>
    </location>
</feature>
<keyword evidence="8" id="KW-0969">Cilium</keyword>
<dbReference type="Pfam" id="PF00771">
    <property type="entry name" value="FHIPEP"/>
    <property type="match status" value="1"/>
</dbReference>
<sequence length="695" mass="74843">MANAATIPFKPSEIGGWLKRGEVIMAVGVISIIVILIVPMPSFVLDILLSLSITSAILILMTGLFIKKPLEFSSFPTVLLVTTLFRLALNITSMRIILTHGQDGSEAAGAVIHAFGMLMTQGNFIIGAILFAILVLVNFVVITKGSGRIAEVAARFTLDSMPGKQMAIDADLSSGLIDQEEAKIRRKEVEQESGFFGAMDGASKFVRGDAVAGIVITVVNIVGGILIGIFQHQMDAGEAAKTYMLLTIGDGLVTQIPALIISIAAGFLVSKAGVDGSADKAIVLQLARNPVALGVVSAASGVMGLIPGMPIVFFGAIALATGALAWRIGRQPPKPTQAEIDAINAANMPPEEEPISAALAIDDVKIELGLGLLGLINDLDGRKLTDQIKALRRTLAQEYGFIMPSVRILDNMRLPSQGYCVRIKEMEAGSGEVRIGSLMAMDPTGRQVELPGEHMKEPAFGLPATWIDNALREEATFLGYTIVDPATVITTHLTEILKDNMSDLLSYSELSKLLRDLPSDEKKLVDDLIPQVISTATLQRVLQALLKERVSIRDLPAILEALGEAASHTKSITQMVEHVRSRLARQLCWANRSDDGSLPIVTLSPDWENAFASSLVGQGEDRQLTMAPSHLQDFIRGVRDTFERVSMNGEVAVLLTSPTIRPFVRSIIERFRANTVVMSQNEIHPKVKLKTVGQV</sequence>
<feature type="transmembrane region" description="Helical" evidence="7">
    <location>
        <begin position="243"/>
        <end position="269"/>
    </location>
</feature>
<keyword evidence="9" id="KW-1185">Reference proteome</keyword>
<feature type="transmembrane region" description="Helical" evidence="7">
    <location>
        <begin position="21"/>
        <end position="41"/>
    </location>
</feature>
<accession>A0A1G4RCQ7</accession>
<evidence type="ECO:0000256" key="4">
    <source>
        <dbReference type="ARBA" id="ARBA00022692"/>
    </source>
</evidence>
<dbReference type="AlphaFoldDB" id="A0A1G4RCQ7"/>
<dbReference type="PROSITE" id="PS00994">
    <property type="entry name" value="FHIPEP"/>
    <property type="match status" value="1"/>
</dbReference>
<keyword evidence="6 7" id="KW-0472">Membrane</keyword>
<comment type="caution">
    <text evidence="7">Lacks conserved residue(s) required for the propagation of feature annotation.</text>
</comment>
<dbReference type="GO" id="GO:0009306">
    <property type="term" value="P:protein secretion"/>
    <property type="evidence" value="ECO:0007669"/>
    <property type="project" value="InterPro"/>
</dbReference>
<keyword evidence="7" id="KW-1005">Bacterial flagellum biogenesis</keyword>
<dbReference type="InterPro" id="IPR042196">
    <property type="entry name" value="FHIPEP_4"/>
</dbReference>
<organism evidence="8 9">
    <name type="scientific">Asticcacaulis taihuensis</name>
    <dbReference type="NCBI Taxonomy" id="260084"/>
    <lineage>
        <taxon>Bacteria</taxon>
        <taxon>Pseudomonadati</taxon>
        <taxon>Pseudomonadota</taxon>
        <taxon>Alphaproteobacteria</taxon>
        <taxon>Caulobacterales</taxon>
        <taxon>Caulobacteraceae</taxon>
        <taxon>Asticcacaulis</taxon>
    </lineage>
</organism>
<feature type="transmembrane region" description="Helical" evidence="7">
    <location>
        <begin position="118"/>
        <end position="141"/>
    </location>
</feature>
<dbReference type="InterPro" id="IPR025505">
    <property type="entry name" value="FHIPEP_CS"/>
</dbReference>
<evidence type="ECO:0000256" key="6">
    <source>
        <dbReference type="ARBA" id="ARBA00023136"/>
    </source>
</evidence>
<dbReference type="InterPro" id="IPR006301">
    <property type="entry name" value="FlhA"/>
</dbReference>
<dbReference type="RefSeq" id="WP_090646612.1">
    <property type="nucleotide sequence ID" value="NZ_CBCRYE010000004.1"/>
</dbReference>